<proteinExistence type="predicted"/>
<organism evidence="2">
    <name type="scientific">Rhizophora mucronata</name>
    <name type="common">Asiatic mangrove</name>
    <dbReference type="NCBI Taxonomy" id="61149"/>
    <lineage>
        <taxon>Eukaryota</taxon>
        <taxon>Viridiplantae</taxon>
        <taxon>Streptophyta</taxon>
        <taxon>Embryophyta</taxon>
        <taxon>Tracheophyta</taxon>
        <taxon>Spermatophyta</taxon>
        <taxon>Magnoliopsida</taxon>
        <taxon>eudicotyledons</taxon>
        <taxon>Gunneridae</taxon>
        <taxon>Pentapetalae</taxon>
        <taxon>rosids</taxon>
        <taxon>fabids</taxon>
        <taxon>Malpighiales</taxon>
        <taxon>Rhizophoraceae</taxon>
        <taxon>Rhizophora</taxon>
    </lineage>
</organism>
<keyword evidence="1" id="KW-0812">Transmembrane</keyword>
<keyword evidence="1" id="KW-1133">Transmembrane helix</keyword>
<evidence type="ECO:0000313" key="2">
    <source>
        <dbReference type="EMBL" id="MBX37673.1"/>
    </source>
</evidence>
<sequence>MRYFFCFLSSWPKFKMNSSGIEFFFPFLILFITVWASCHVTLSCCYGILLCWKFNCWICLFF</sequence>
<name>A0A2P2N5C8_RHIMU</name>
<protein>
    <submittedName>
        <fullName evidence="2">Uncharacterized protein</fullName>
    </submittedName>
</protein>
<dbReference type="AlphaFoldDB" id="A0A2P2N5C8"/>
<evidence type="ECO:0000256" key="1">
    <source>
        <dbReference type="SAM" id="Phobius"/>
    </source>
</evidence>
<keyword evidence="1" id="KW-0472">Membrane</keyword>
<reference evidence="2" key="1">
    <citation type="submission" date="2018-02" db="EMBL/GenBank/DDBJ databases">
        <title>Rhizophora mucronata_Transcriptome.</title>
        <authorList>
            <person name="Meera S.P."/>
            <person name="Sreeshan A."/>
            <person name="Augustine A."/>
        </authorList>
    </citation>
    <scope>NUCLEOTIDE SEQUENCE</scope>
    <source>
        <tissue evidence="2">Leaf</tissue>
    </source>
</reference>
<feature type="transmembrane region" description="Helical" evidence="1">
    <location>
        <begin position="23"/>
        <end position="52"/>
    </location>
</feature>
<dbReference type="EMBL" id="GGEC01057189">
    <property type="protein sequence ID" value="MBX37673.1"/>
    <property type="molecule type" value="Transcribed_RNA"/>
</dbReference>
<accession>A0A2P2N5C8</accession>